<keyword evidence="2" id="KW-0472">Membrane</keyword>
<feature type="compositionally biased region" description="Polar residues" evidence="1">
    <location>
        <begin position="143"/>
        <end position="163"/>
    </location>
</feature>
<reference evidence="3 4" key="1">
    <citation type="submission" date="2024-04" db="EMBL/GenBank/DDBJ databases">
        <title>Tritrichomonas musculus Genome.</title>
        <authorList>
            <person name="Alves-Ferreira E."/>
            <person name="Grigg M."/>
            <person name="Lorenzi H."/>
            <person name="Galac M."/>
        </authorList>
    </citation>
    <scope>NUCLEOTIDE SEQUENCE [LARGE SCALE GENOMIC DNA]</scope>
    <source>
        <strain evidence="3 4">EAF2021</strain>
    </source>
</reference>
<evidence type="ECO:0000313" key="3">
    <source>
        <dbReference type="EMBL" id="KAK8875706.1"/>
    </source>
</evidence>
<keyword evidence="2" id="KW-1133">Transmembrane helix</keyword>
<sequence>MLITLCFFICSSLSTPDNYNTLINDALQKHSNFKIYVNDDNSTYPTQPAKKKFPFVPVIVSCAFIVIILIIALVYLCKKLKLMKNYTDVNKQEREMELITNQGIPNVLDNNEQNGIITLNEDDRKIESPDPEERVTEIPFTDEINTTETPNQEEGKPLQSQNQEEVKTLEPQNQEEIKATEEPQIEEEETEEIQNQEPK</sequence>
<name>A0ABR2JD77_9EUKA</name>
<organism evidence="3 4">
    <name type="scientific">Tritrichomonas musculus</name>
    <dbReference type="NCBI Taxonomy" id="1915356"/>
    <lineage>
        <taxon>Eukaryota</taxon>
        <taxon>Metamonada</taxon>
        <taxon>Parabasalia</taxon>
        <taxon>Tritrichomonadida</taxon>
        <taxon>Tritrichomonadidae</taxon>
        <taxon>Tritrichomonas</taxon>
    </lineage>
</organism>
<dbReference type="EMBL" id="JAPFFF010000012">
    <property type="protein sequence ID" value="KAK8875706.1"/>
    <property type="molecule type" value="Genomic_DNA"/>
</dbReference>
<evidence type="ECO:0000256" key="1">
    <source>
        <dbReference type="SAM" id="MobiDB-lite"/>
    </source>
</evidence>
<feature type="compositionally biased region" description="Acidic residues" evidence="1">
    <location>
        <begin position="183"/>
        <end position="199"/>
    </location>
</feature>
<keyword evidence="4" id="KW-1185">Reference proteome</keyword>
<protein>
    <submittedName>
        <fullName evidence="3">Uncharacterized protein</fullName>
    </submittedName>
</protein>
<feature type="compositionally biased region" description="Basic and acidic residues" evidence="1">
    <location>
        <begin position="121"/>
        <end position="136"/>
    </location>
</feature>
<accession>A0ABR2JD77</accession>
<evidence type="ECO:0000313" key="4">
    <source>
        <dbReference type="Proteomes" id="UP001470230"/>
    </source>
</evidence>
<feature type="transmembrane region" description="Helical" evidence="2">
    <location>
        <begin position="55"/>
        <end position="76"/>
    </location>
</feature>
<keyword evidence="2" id="KW-0812">Transmembrane</keyword>
<proteinExistence type="predicted"/>
<feature type="region of interest" description="Disordered" evidence="1">
    <location>
        <begin position="119"/>
        <end position="199"/>
    </location>
</feature>
<gene>
    <name evidence="3" type="ORF">M9Y10_005881</name>
</gene>
<evidence type="ECO:0000256" key="2">
    <source>
        <dbReference type="SAM" id="Phobius"/>
    </source>
</evidence>
<comment type="caution">
    <text evidence="3">The sequence shown here is derived from an EMBL/GenBank/DDBJ whole genome shotgun (WGS) entry which is preliminary data.</text>
</comment>
<dbReference type="Proteomes" id="UP001470230">
    <property type="component" value="Unassembled WGS sequence"/>
</dbReference>